<proteinExistence type="predicted"/>
<dbReference type="Proteomes" id="UP000003374">
    <property type="component" value="Unassembled WGS sequence"/>
</dbReference>
<sequence>MIAARIIGHRGASSLAPENTLAAIRAGANAGVLWVEIDVRLLGDGTAVVHHDKTVDRCTDGTGLLSHYDRMSIRRLDAGRWFGDEFAGERIPLLPEALALIRDLGLGVNLELKATSRSAARRLGAVVVGELTTAVLPWEGVLVSSFEPAALEASRKQARSLLIGCIWSRLPRDWRQQAATLGAVSIHCNWRYLTERTAHAVKAAGFELYCYTVNNSSAFLPYWEWGVDGIFTDRPQDFLVSGPPTNGVGVGPVGRP</sequence>
<dbReference type="GO" id="GO:0006629">
    <property type="term" value="P:lipid metabolic process"/>
    <property type="evidence" value="ECO:0007669"/>
    <property type="project" value="InterPro"/>
</dbReference>
<dbReference type="GO" id="GO:0008081">
    <property type="term" value="F:phosphoric diester hydrolase activity"/>
    <property type="evidence" value="ECO:0007669"/>
    <property type="project" value="InterPro"/>
</dbReference>
<evidence type="ECO:0000313" key="2">
    <source>
        <dbReference type="EMBL" id="EAR20314.1"/>
    </source>
</evidence>
<name>A4BVC9_9GAMM</name>
<gene>
    <name evidence="2" type="ORF">NB231_02940</name>
</gene>
<organism evidence="2 3">
    <name type="scientific">Nitrococcus mobilis Nb-231</name>
    <dbReference type="NCBI Taxonomy" id="314278"/>
    <lineage>
        <taxon>Bacteria</taxon>
        <taxon>Pseudomonadati</taxon>
        <taxon>Pseudomonadota</taxon>
        <taxon>Gammaproteobacteria</taxon>
        <taxon>Chromatiales</taxon>
        <taxon>Ectothiorhodospiraceae</taxon>
        <taxon>Nitrococcus</taxon>
    </lineage>
</organism>
<dbReference type="Gene3D" id="3.20.20.190">
    <property type="entry name" value="Phosphatidylinositol (PI) phosphodiesterase"/>
    <property type="match status" value="1"/>
</dbReference>
<dbReference type="EMBL" id="AAOF01000025">
    <property type="protein sequence ID" value="EAR20314.1"/>
    <property type="molecule type" value="Genomic_DNA"/>
</dbReference>
<comment type="caution">
    <text evidence="2">The sequence shown here is derived from an EMBL/GenBank/DDBJ whole genome shotgun (WGS) entry which is preliminary data.</text>
</comment>
<dbReference type="AlphaFoldDB" id="A4BVC9"/>
<dbReference type="HOGENOM" id="CLU_030006_3_2_6"/>
<dbReference type="InterPro" id="IPR017946">
    <property type="entry name" value="PLC-like_Pdiesterase_TIM-brl"/>
</dbReference>
<dbReference type="OrthoDB" id="9795622at2"/>
<accession>A4BVC9</accession>
<dbReference type="STRING" id="314278.NB231_02940"/>
<dbReference type="InterPro" id="IPR030395">
    <property type="entry name" value="GP_PDE_dom"/>
</dbReference>
<dbReference type="RefSeq" id="WP_004999634.1">
    <property type="nucleotide sequence ID" value="NZ_CH672427.1"/>
</dbReference>
<dbReference type="Pfam" id="PF03009">
    <property type="entry name" value="GDPD"/>
    <property type="match status" value="1"/>
</dbReference>
<dbReference type="PROSITE" id="PS51704">
    <property type="entry name" value="GP_PDE"/>
    <property type="match status" value="1"/>
</dbReference>
<keyword evidence="3" id="KW-1185">Reference proteome</keyword>
<feature type="domain" description="GP-PDE" evidence="1">
    <location>
        <begin position="4"/>
        <end position="242"/>
    </location>
</feature>
<dbReference type="SUPFAM" id="SSF51695">
    <property type="entry name" value="PLC-like phosphodiesterases"/>
    <property type="match status" value="1"/>
</dbReference>
<evidence type="ECO:0000313" key="3">
    <source>
        <dbReference type="Proteomes" id="UP000003374"/>
    </source>
</evidence>
<dbReference type="CDD" id="cd08562">
    <property type="entry name" value="GDPD_EcUgpQ_like"/>
    <property type="match status" value="1"/>
</dbReference>
<dbReference type="PANTHER" id="PTHR46211:SF1">
    <property type="entry name" value="GLYCEROPHOSPHODIESTER PHOSPHODIESTERASE, CYTOPLASMIC"/>
    <property type="match status" value="1"/>
</dbReference>
<evidence type="ECO:0000259" key="1">
    <source>
        <dbReference type="PROSITE" id="PS51704"/>
    </source>
</evidence>
<reference evidence="2 3" key="1">
    <citation type="submission" date="2006-02" db="EMBL/GenBank/DDBJ databases">
        <authorList>
            <person name="Waterbury J."/>
            <person name="Ferriera S."/>
            <person name="Johnson J."/>
            <person name="Kravitz S."/>
            <person name="Halpern A."/>
            <person name="Remington K."/>
            <person name="Beeson K."/>
            <person name="Tran B."/>
            <person name="Rogers Y.-H."/>
            <person name="Friedman R."/>
            <person name="Venter J.C."/>
        </authorList>
    </citation>
    <scope>NUCLEOTIDE SEQUENCE [LARGE SCALE GENOMIC DNA]</scope>
    <source>
        <strain evidence="2 3">Nb-231</strain>
    </source>
</reference>
<dbReference type="PANTHER" id="PTHR46211">
    <property type="entry name" value="GLYCEROPHOSPHORYL DIESTER PHOSPHODIESTERASE"/>
    <property type="match status" value="1"/>
</dbReference>
<dbReference type="eggNOG" id="COG0584">
    <property type="taxonomic scope" value="Bacteria"/>
</dbReference>
<protein>
    <submittedName>
        <fullName evidence="2">Glycerophosphoryl diester phosphodiesterase, putative</fullName>
    </submittedName>
</protein>